<name>A0A5J6F7D9_9ACTN</name>
<dbReference type="Gene3D" id="3.30.470.30">
    <property type="entry name" value="DNA ligase/mRNA capping enzyme"/>
    <property type="match status" value="1"/>
</dbReference>
<protein>
    <recommendedName>
        <fullName evidence="1">NAD-dependent DNA ligase adenylation domain-containing protein</fullName>
    </recommendedName>
</protein>
<accession>A0A5J6F7D9</accession>
<evidence type="ECO:0000259" key="1">
    <source>
        <dbReference type="Pfam" id="PF01653"/>
    </source>
</evidence>
<evidence type="ECO:0000313" key="2">
    <source>
        <dbReference type="EMBL" id="QEU70760.1"/>
    </source>
</evidence>
<dbReference type="GO" id="GO:0003911">
    <property type="term" value="F:DNA ligase (NAD+) activity"/>
    <property type="evidence" value="ECO:0007669"/>
    <property type="project" value="InterPro"/>
</dbReference>
<organism evidence="2 3">
    <name type="scientific">Streptomyces nitrosporeus</name>
    <dbReference type="NCBI Taxonomy" id="28894"/>
    <lineage>
        <taxon>Bacteria</taxon>
        <taxon>Bacillati</taxon>
        <taxon>Actinomycetota</taxon>
        <taxon>Actinomycetes</taxon>
        <taxon>Kitasatosporales</taxon>
        <taxon>Streptomycetaceae</taxon>
        <taxon>Streptomyces</taxon>
    </lineage>
</organism>
<proteinExistence type="predicted"/>
<feature type="domain" description="NAD-dependent DNA ligase adenylation" evidence="1">
    <location>
        <begin position="5"/>
        <end position="130"/>
    </location>
</feature>
<keyword evidence="3" id="KW-1185">Reference proteome</keyword>
<dbReference type="InterPro" id="IPR013839">
    <property type="entry name" value="DNAligase_adenylation"/>
</dbReference>
<dbReference type="KEGG" id="snk:CP967_01230"/>
<dbReference type="Proteomes" id="UP000326178">
    <property type="component" value="Chromosome"/>
</dbReference>
<dbReference type="AlphaFoldDB" id="A0A5J6F7D9"/>
<evidence type="ECO:0000313" key="3">
    <source>
        <dbReference type="Proteomes" id="UP000326178"/>
    </source>
</evidence>
<gene>
    <name evidence="2" type="ORF">CP967_01230</name>
</gene>
<sequence length="196" mass="21240">MIRPLTFEVRGEILFTHKQFERTKEVRAQRGGDAFANARNAAAGTIRARNRPYTLEMTFFVFQAVELPGGEVFAHTSHADLMKWVAGTGIQTTEATPPKAHVVATMAEVQKQVAAIDAMCPSLPFDIDGVGRSTTRREPHAGLQPRALEAGACPAQRGHLTSAVLAFHHVWLGRRGLAAQQVGEVGLVHFVPGIAL</sequence>
<dbReference type="EMBL" id="CP023702">
    <property type="protein sequence ID" value="QEU70760.1"/>
    <property type="molecule type" value="Genomic_DNA"/>
</dbReference>
<reference evidence="2 3" key="1">
    <citation type="submission" date="2017-09" db="EMBL/GenBank/DDBJ databases">
        <authorList>
            <person name="Lee N."/>
            <person name="Cho B.-K."/>
        </authorList>
    </citation>
    <scope>NUCLEOTIDE SEQUENCE [LARGE SCALE GENOMIC DNA]</scope>
    <source>
        <strain evidence="2 3">ATCC 12769</strain>
    </source>
</reference>
<dbReference type="Pfam" id="PF01653">
    <property type="entry name" value="DNA_ligase_aden"/>
    <property type="match status" value="1"/>
</dbReference>
<dbReference type="SUPFAM" id="SSF56091">
    <property type="entry name" value="DNA ligase/mRNA capping enzyme, catalytic domain"/>
    <property type="match status" value="1"/>
</dbReference>